<proteinExistence type="predicted"/>
<dbReference type="Proteomes" id="UP000319769">
    <property type="component" value="Unassembled WGS sequence"/>
</dbReference>
<feature type="signal peptide" evidence="3">
    <location>
        <begin position="1"/>
        <end position="21"/>
    </location>
</feature>
<dbReference type="PANTHER" id="PTHR13789">
    <property type="entry name" value="MONOOXYGENASE"/>
    <property type="match status" value="1"/>
</dbReference>
<dbReference type="NCBIfam" id="NF005720">
    <property type="entry name" value="PRK07538.1"/>
    <property type="match status" value="1"/>
</dbReference>
<keyword evidence="2" id="KW-0503">Monooxygenase</keyword>
<dbReference type="Gene3D" id="3.30.9.30">
    <property type="match status" value="1"/>
</dbReference>
<dbReference type="GO" id="GO:0071949">
    <property type="term" value="F:FAD binding"/>
    <property type="evidence" value="ECO:0007669"/>
    <property type="project" value="InterPro"/>
</dbReference>
<dbReference type="InterPro" id="IPR036188">
    <property type="entry name" value="FAD/NAD-bd_sf"/>
</dbReference>
<keyword evidence="3" id="KW-0732">Signal</keyword>
<dbReference type="Gene3D" id="3.50.50.60">
    <property type="entry name" value="FAD/NAD(P)-binding domain"/>
    <property type="match status" value="1"/>
</dbReference>
<name>A0A5N0VIY9_9PSEU</name>
<gene>
    <name evidence="5" type="ORF">FPZ12_001925</name>
</gene>
<dbReference type="EMBL" id="VMNW02000002">
    <property type="protein sequence ID" value="KAA9166347.1"/>
    <property type="molecule type" value="Genomic_DNA"/>
</dbReference>
<reference evidence="5" key="1">
    <citation type="submission" date="2019-09" db="EMBL/GenBank/DDBJ databases">
        <authorList>
            <person name="Teo W.F.A."/>
            <person name="Duangmal K."/>
        </authorList>
    </citation>
    <scope>NUCLEOTIDE SEQUENCE [LARGE SCALE GENOMIC DNA]</scope>
    <source>
        <strain evidence="5">K81G1</strain>
    </source>
</reference>
<keyword evidence="6" id="KW-1185">Reference proteome</keyword>
<comment type="caution">
    <text evidence="5">The sequence shown here is derived from an EMBL/GenBank/DDBJ whole genome shotgun (WGS) entry which is preliminary data.</text>
</comment>
<dbReference type="PANTHER" id="PTHR13789:SF268">
    <property type="entry name" value="5-METHYLPHENAZINE-1-CARBOXYLATE 1-MONOOXYGENASE"/>
    <property type="match status" value="1"/>
</dbReference>
<evidence type="ECO:0000313" key="6">
    <source>
        <dbReference type="Proteomes" id="UP000319769"/>
    </source>
</evidence>
<feature type="domain" description="FAD-binding" evidence="4">
    <location>
        <begin position="2"/>
        <end position="311"/>
    </location>
</feature>
<dbReference type="AlphaFoldDB" id="A0A5N0VIY9"/>
<accession>A0A5N0VIY9</accession>
<dbReference type="OrthoDB" id="9782160at2"/>
<dbReference type="RefSeq" id="WP_144750643.1">
    <property type="nucleotide sequence ID" value="NZ_VMNW02000002.1"/>
</dbReference>
<protein>
    <submittedName>
        <fullName evidence="5">Flavin-dependent oxidoreductase</fullName>
    </submittedName>
</protein>
<dbReference type="PRINTS" id="PR00420">
    <property type="entry name" value="RNGMNOXGNASE"/>
</dbReference>
<evidence type="ECO:0000256" key="3">
    <source>
        <dbReference type="SAM" id="SignalP"/>
    </source>
</evidence>
<organism evidence="5 6">
    <name type="scientific">Amycolatopsis acidicola</name>
    <dbReference type="NCBI Taxonomy" id="2596893"/>
    <lineage>
        <taxon>Bacteria</taxon>
        <taxon>Bacillati</taxon>
        <taxon>Actinomycetota</taxon>
        <taxon>Actinomycetes</taxon>
        <taxon>Pseudonocardiales</taxon>
        <taxon>Pseudonocardiaceae</taxon>
        <taxon>Amycolatopsis</taxon>
    </lineage>
</organism>
<keyword evidence="1" id="KW-0560">Oxidoreductase</keyword>
<evidence type="ECO:0000256" key="1">
    <source>
        <dbReference type="ARBA" id="ARBA00023002"/>
    </source>
</evidence>
<dbReference type="Pfam" id="PF01494">
    <property type="entry name" value="FAD_binding_3"/>
    <property type="match status" value="1"/>
</dbReference>
<dbReference type="InterPro" id="IPR002938">
    <property type="entry name" value="FAD-bd"/>
</dbReference>
<dbReference type="GO" id="GO:0004497">
    <property type="term" value="F:monooxygenase activity"/>
    <property type="evidence" value="ECO:0007669"/>
    <property type="project" value="UniProtKB-KW"/>
</dbReference>
<feature type="chain" id="PRO_5038883056" evidence="3">
    <location>
        <begin position="22"/>
        <end position="363"/>
    </location>
</feature>
<dbReference type="SUPFAM" id="SSF51905">
    <property type="entry name" value="FAD/NAD(P)-binding domain"/>
    <property type="match status" value="1"/>
</dbReference>
<evidence type="ECO:0000313" key="5">
    <source>
        <dbReference type="EMBL" id="KAA9166347.1"/>
    </source>
</evidence>
<evidence type="ECO:0000259" key="4">
    <source>
        <dbReference type="Pfam" id="PF01494"/>
    </source>
</evidence>
<dbReference type="SUPFAM" id="SSF54373">
    <property type="entry name" value="FAD-linked reductases, C-terminal domain"/>
    <property type="match status" value="1"/>
</dbReference>
<dbReference type="InterPro" id="IPR050493">
    <property type="entry name" value="FAD-dep_Monooxygenase_BioMet"/>
</dbReference>
<evidence type="ECO:0000256" key="2">
    <source>
        <dbReference type="ARBA" id="ARBA00023033"/>
    </source>
</evidence>
<sequence length="363" mass="38469">MRVLIAGAGIGGLTAALSLHAAGIEAEVLDAASEIRPLGVGINLLPHAVGELIALGLGDELAAIGVATAENVYCDHTGHDLFAEPRGLAGGYRWPQYSVHRGRLQLMLLAAARERGIPVRTGIRVDGFDQDADSVRAAGTEADILVGADGLHSAIRARLHPGEGPLHWSGVRMWRGTSETGPFRTGRTMIIARGPGDAELIAYPIGPATINWVALLPVAPPGPLPGDADWNAPGSAEDLLPHFGWDLGWLDVPRLITSSERVFTYPMVDRDPLPHWGHGRVTLLGDAAHPMYPVGANGASQAIVDARALALNAGNLAAYEKTRLPETADVIRANREMQRTGHARDAAELAHITGTYRRKTRAG</sequence>